<proteinExistence type="predicted"/>
<dbReference type="InterPro" id="IPR011604">
    <property type="entry name" value="PDDEXK-like_dom_sf"/>
</dbReference>
<dbReference type="EMBL" id="PCSU01000090">
    <property type="protein sequence ID" value="PIP56080.1"/>
    <property type="molecule type" value="Genomic_DNA"/>
</dbReference>
<sequence>MIMVRAKGLVGVIFISPTRSGMTLLNHFMDDIIQISTINDFLFWPYSLYAHSIYESFTPKIFHDTYQVVGTIKHKSIDTGTYSSSKRYLKALFVYSEKYGVSGKIDIYDIHTKSLIERKTKVKKLYEGQIMQLYAQYYCMVEMGFAVENLRIHSLIDNKRYKIPLPKKREESRFREILKKMREYDPLKDGFKVSKSKFESCIYSTLCPQKPT</sequence>
<evidence type="ECO:0000313" key="1">
    <source>
        <dbReference type="EMBL" id="PIP56080.1"/>
    </source>
</evidence>
<dbReference type="Gene3D" id="3.90.320.10">
    <property type="match status" value="1"/>
</dbReference>
<gene>
    <name evidence="1" type="primary">cas4</name>
    <name evidence="1" type="ORF">COX05_04955</name>
</gene>
<name>A0A2H0BGF4_UNCKA</name>
<dbReference type="Proteomes" id="UP000228495">
    <property type="component" value="Unassembled WGS sequence"/>
</dbReference>
<reference evidence="1 2" key="1">
    <citation type="submission" date="2017-09" db="EMBL/GenBank/DDBJ databases">
        <title>Depth-based differentiation of microbial function through sediment-hosted aquifers and enrichment of novel symbionts in the deep terrestrial subsurface.</title>
        <authorList>
            <person name="Probst A.J."/>
            <person name="Ladd B."/>
            <person name="Jarett J.K."/>
            <person name="Geller-Mcgrath D.E."/>
            <person name="Sieber C.M."/>
            <person name="Emerson J.B."/>
            <person name="Anantharaman K."/>
            <person name="Thomas B.C."/>
            <person name="Malmstrom R."/>
            <person name="Stieglmeier M."/>
            <person name="Klingl A."/>
            <person name="Woyke T."/>
            <person name="Ryan C.M."/>
            <person name="Banfield J.F."/>
        </authorList>
    </citation>
    <scope>NUCLEOTIDE SEQUENCE [LARGE SCALE GENOMIC DNA]</scope>
    <source>
        <strain evidence="1">CG22_combo_CG10-13_8_21_14_all_39_12</strain>
    </source>
</reference>
<organism evidence="1 2">
    <name type="scientific">candidate division WWE3 bacterium CG22_combo_CG10-13_8_21_14_all_39_12</name>
    <dbReference type="NCBI Taxonomy" id="1975094"/>
    <lineage>
        <taxon>Bacteria</taxon>
        <taxon>Katanobacteria</taxon>
    </lineage>
</organism>
<comment type="caution">
    <text evidence="1">The sequence shown here is derived from an EMBL/GenBank/DDBJ whole genome shotgun (WGS) entry which is preliminary data.</text>
</comment>
<protein>
    <submittedName>
        <fullName evidence="1">Type V CRISPR-associated protein Cas4</fullName>
    </submittedName>
</protein>
<evidence type="ECO:0000313" key="2">
    <source>
        <dbReference type="Proteomes" id="UP000228495"/>
    </source>
</evidence>
<dbReference type="AlphaFoldDB" id="A0A2H0BGF4"/>
<dbReference type="NCBIfam" id="TIGR04328">
    <property type="entry name" value="cas4_PREFRAN"/>
    <property type="match status" value="1"/>
</dbReference>
<dbReference type="InterPro" id="IPR027616">
    <property type="entry name" value="Cas4_PREFRAN"/>
</dbReference>
<accession>A0A2H0BGF4</accession>